<dbReference type="Proteomes" id="UP001215598">
    <property type="component" value="Unassembled WGS sequence"/>
</dbReference>
<evidence type="ECO:0000256" key="1">
    <source>
        <dbReference type="SAM" id="MobiDB-lite"/>
    </source>
</evidence>
<name>A0AAD7MV09_9AGAR</name>
<feature type="compositionally biased region" description="Basic and acidic residues" evidence="1">
    <location>
        <begin position="97"/>
        <end position="114"/>
    </location>
</feature>
<reference evidence="2" key="1">
    <citation type="submission" date="2023-03" db="EMBL/GenBank/DDBJ databases">
        <title>Massive genome expansion in bonnet fungi (Mycena s.s.) driven by repeated elements and novel gene families across ecological guilds.</title>
        <authorList>
            <consortium name="Lawrence Berkeley National Laboratory"/>
            <person name="Harder C.B."/>
            <person name="Miyauchi S."/>
            <person name="Viragh M."/>
            <person name="Kuo A."/>
            <person name="Thoen E."/>
            <person name="Andreopoulos B."/>
            <person name="Lu D."/>
            <person name="Skrede I."/>
            <person name="Drula E."/>
            <person name="Henrissat B."/>
            <person name="Morin E."/>
            <person name="Kohler A."/>
            <person name="Barry K."/>
            <person name="LaButti K."/>
            <person name="Morin E."/>
            <person name="Salamov A."/>
            <person name="Lipzen A."/>
            <person name="Mereny Z."/>
            <person name="Hegedus B."/>
            <person name="Baldrian P."/>
            <person name="Stursova M."/>
            <person name="Weitz H."/>
            <person name="Taylor A."/>
            <person name="Grigoriev I.V."/>
            <person name="Nagy L.G."/>
            <person name="Martin F."/>
            <person name="Kauserud H."/>
        </authorList>
    </citation>
    <scope>NUCLEOTIDE SEQUENCE</scope>
    <source>
        <strain evidence="2">CBHHK182m</strain>
    </source>
</reference>
<feature type="region of interest" description="Disordered" evidence="1">
    <location>
        <begin position="215"/>
        <end position="235"/>
    </location>
</feature>
<dbReference type="EMBL" id="JARKIB010000140">
    <property type="protein sequence ID" value="KAJ7733179.1"/>
    <property type="molecule type" value="Genomic_DNA"/>
</dbReference>
<feature type="compositionally biased region" description="Polar residues" evidence="1">
    <location>
        <begin position="47"/>
        <end position="57"/>
    </location>
</feature>
<evidence type="ECO:0000313" key="3">
    <source>
        <dbReference type="Proteomes" id="UP001215598"/>
    </source>
</evidence>
<keyword evidence="3" id="KW-1185">Reference proteome</keyword>
<sequence length="343" mass="38191">MLHAHTARRSHHIARHDDRLARFALGQHHRTLHNCSRCRGILCTALPLSSPTHSPGAQTRKIRNKEKGKKEQVRLPRPPTNWSTFPSVPIIEARQKTAVERSHDHHPSRKRDPAHPTAAHAQRHLHMKRKPDVTTDSVGSRWTTTAAPTAADANSKFAGASLLTNWKITQAQRREHKGREGKEVARRRRERAEDVVQRAHKRVRAVRARQLGLRPRASAKPAALHGDPTSTRGCGGGIEQNRQCGTPQMRHTVLNAAAIKWPSNRRIPAAKRPVKVRVCRTADSGISSCGGDQGNREKGGGEQTEGQYTYLVPARKLITARALSAYPRCSFVGRVGYSGNKRR</sequence>
<accession>A0AAD7MV09</accession>
<feature type="compositionally biased region" description="Basic and acidic residues" evidence="1">
    <location>
        <begin position="177"/>
        <end position="197"/>
    </location>
</feature>
<evidence type="ECO:0000313" key="2">
    <source>
        <dbReference type="EMBL" id="KAJ7733179.1"/>
    </source>
</evidence>
<organism evidence="2 3">
    <name type="scientific">Mycena metata</name>
    <dbReference type="NCBI Taxonomy" id="1033252"/>
    <lineage>
        <taxon>Eukaryota</taxon>
        <taxon>Fungi</taxon>
        <taxon>Dikarya</taxon>
        <taxon>Basidiomycota</taxon>
        <taxon>Agaricomycotina</taxon>
        <taxon>Agaricomycetes</taxon>
        <taxon>Agaricomycetidae</taxon>
        <taxon>Agaricales</taxon>
        <taxon>Marasmiineae</taxon>
        <taxon>Mycenaceae</taxon>
        <taxon>Mycena</taxon>
    </lineage>
</organism>
<feature type="region of interest" description="Disordered" evidence="1">
    <location>
        <begin position="46"/>
        <end position="85"/>
    </location>
</feature>
<feature type="region of interest" description="Disordered" evidence="1">
    <location>
        <begin position="171"/>
        <end position="198"/>
    </location>
</feature>
<feature type="region of interest" description="Disordered" evidence="1">
    <location>
        <begin position="97"/>
        <end position="140"/>
    </location>
</feature>
<gene>
    <name evidence="2" type="ORF">B0H16DRAFT_1468254</name>
</gene>
<comment type="caution">
    <text evidence="2">The sequence shown here is derived from an EMBL/GenBank/DDBJ whole genome shotgun (WGS) entry which is preliminary data.</text>
</comment>
<proteinExistence type="predicted"/>
<dbReference type="AlphaFoldDB" id="A0AAD7MV09"/>
<protein>
    <submittedName>
        <fullName evidence="2">Uncharacterized protein</fullName>
    </submittedName>
</protein>